<dbReference type="NCBIfam" id="NF041568">
    <property type="entry name" value="Jag_EloR"/>
    <property type="match status" value="1"/>
</dbReference>
<keyword evidence="1 6" id="KW-0963">Cytoplasm</keyword>
<dbReference type="Proteomes" id="UP000559117">
    <property type="component" value="Unassembled WGS sequence"/>
</dbReference>
<evidence type="ECO:0000256" key="5">
    <source>
        <dbReference type="ARBA" id="ARBA00023316"/>
    </source>
</evidence>
<dbReference type="SUPFAM" id="SSF82708">
    <property type="entry name" value="R3H domain"/>
    <property type="match status" value="1"/>
</dbReference>
<dbReference type="HAMAP" id="MF_00867">
    <property type="entry name" value="KhpB"/>
    <property type="match status" value="1"/>
</dbReference>
<proteinExistence type="inferred from homology"/>
<dbReference type="PANTHER" id="PTHR35800">
    <property type="entry name" value="PROTEIN JAG"/>
    <property type="match status" value="1"/>
</dbReference>
<dbReference type="PANTHER" id="PTHR35800:SF1">
    <property type="entry name" value="RNA-BINDING PROTEIN KHPB"/>
    <property type="match status" value="1"/>
</dbReference>
<comment type="domain">
    <text evidence="6">Has an N-terminal Jag-N domain and 2 RNA-binding domains (KH and R3H).</text>
</comment>
<dbReference type="AlphaFoldDB" id="A0A840UIX1"/>
<keyword evidence="3 6" id="KW-0133">Cell shape</keyword>
<keyword evidence="2 6" id="KW-0694">RNA-binding</keyword>
<dbReference type="SMART" id="SM01245">
    <property type="entry name" value="Jag_N"/>
    <property type="match status" value="1"/>
</dbReference>
<comment type="subunit">
    <text evidence="6">Forms a complex with KhpA.</text>
</comment>
<dbReference type="InterPro" id="IPR015946">
    <property type="entry name" value="KH_dom-like_a/b"/>
</dbReference>
<dbReference type="InterPro" id="IPR034079">
    <property type="entry name" value="R3H_KhpB"/>
</dbReference>
<name>A0A840UIX1_9FIRM</name>
<evidence type="ECO:0000313" key="8">
    <source>
        <dbReference type="EMBL" id="MBB5336929.1"/>
    </source>
</evidence>
<gene>
    <name evidence="6" type="primary">khpB</name>
    <name evidence="6" type="synonym">eloR</name>
    <name evidence="8" type="ORF">HNR32_002084</name>
</gene>
<evidence type="ECO:0000256" key="2">
    <source>
        <dbReference type="ARBA" id="ARBA00022884"/>
    </source>
</evidence>
<sequence>MAKFIEVSGRNIDDAKKNALTELNLPAERVVFEVLEEPSKGFFGLIGNKVAKIRATVRELSPEEKADNFLTGIFTAMNMHVDKVQRETDIGTLFELSGENMGIMIGKHGQTLDALQYLTNLAANKDSAEDRKHIVLDVENYRERREDTLKHLAERIADKVRTNKRKVILEPMNRHERKVIHIALQDETDIVTYSDGEEPYRKIVVDIKNKK</sequence>
<dbReference type="Pfam" id="PF14804">
    <property type="entry name" value="Jag_N"/>
    <property type="match status" value="1"/>
</dbReference>
<accession>A0A840UIX1</accession>
<evidence type="ECO:0000256" key="4">
    <source>
        <dbReference type="ARBA" id="ARBA00023186"/>
    </source>
</evidence>
<comment type="function">
    <text evidence="6">A probable RNA chaperone. Forms a complex with KhpA which binds to cellular RNA and controls its expression. Plays a role in peptidoglycan (PG) homeostasis and cell length regulation.</text>
</comment>
<dbReference type="Gene3D" id="3.30.300.20">
    <property type="match status" value="1"/>
</dbReference>
<dbReference type="InterPro" id="IPR001374">
    <property type="entry name" value="R3H_dom"/>
</dbReference>
<protein>
    <recommendedName>
        <fullName evidence="6">RNA-binding protein KhpB</fullName>
    </recommendedName>
    <alternativeName>
        <fullName evidence="6">RNA-binding protein EloR</fullName>
    </alternativeName>
</protein>
<dbReference type="InterPro" id="IPR038008">
    <property type="entry name" value="Jag_KH"/>
</dbReference>
<keyword evidence="4 6" id="KW-0143">Chaperone</keyword>
<feature type="region of interest" description="Jag_N domain" evidence="6">
    <location>
        <begin position="6"/>
        <end position="56"/>
    </location>
</feature>
<dbReference type="InterPro" id="IPR032782">
    <property type="entry name" value="KhpB_N"/>
</dbReference>
<dbReference type="GO" id="GO:0009252">
    <property type="term" value="P:peptidoglycan biosynthetic process"/>
    <property type="evidence" value="ECO:0007669"/>
    <property type="project" value="UniProtKB-UniRule"/>
</dbReference>
<evidence type="ECO:0000259" key="7">
    <source>
        <dbReference type="PROSITE" id="PS51061"/>
    </source>
</evidence>
<dbReference type="GO" id="GO:0008360">
    <property type="term" value="P:regulation of cell shape"/>
    <property type="evidence" value="ECO:0007669"/>
    <property type="project" value="UniProtKB-KW"/>
</dbReference>
<keyword evidence="9" id="KW-1185">Reference proteome</keyword>
<dbReference type="InterPro" id="IPR039247">
    <property type="entry name" value="KhpB"/>
</dbReference>
<dbReference type="Gene3D" id="3.30.30.80">
    <property type="entry name" value="probable RNA-binding protein from clostridium symbiosum atcc 14940"/>
    <property type="match status" value="1"/>
</dbReference>
<evidence type="ECO:0000256" key="3">
    <source>
        <dbReference type="ARBA" id="ARBA00022960"/>
    </source>
</evidence>
<comment type="caution">
    <text evidence="8">The sequence shown here is derived from an EMBL/GenBank/DDBJ whole genome shotgun (WGS) entry which is preliminary data.</text>
</comment>
<dbReference type="Pfam" id="PF01424">
    <property type="entry name" value="R3H"/>
    <property type="match status" value="1"/>
</dbReference>
<organism evidence="8 9">
    <name type="scientific">Pectinatus brassicae</name>
    <dbReference type="NCBI Taxonomy" id="862415"/>
    <lineage>
        <taxon>Bacteria</taxon>
        <taxon>Bacillati</taxon>
        <taxon>Bacillota</taxon>
        <taxon>Negativicutes</taxon>
        <taxon>Selenomonadales</taxon>
        <taxon>Selenomonadaceae</taxon>
        <taxon>Pectinatus</taxon>
    </lineage>
</organism>
<feature type="domain" description="R3H" evidence="7">
    <location>
        <begin position="143"/>
        <end position="209"/>
    </location>
</feature>
<dbReference type="InterPro" id="IPR036867">
    <property type="entry name" value="R3H_dom_sf"/>
</dbReference>
<dbReference type="RefSeq" id="WP_183862316.1">
    <property type="nucleotide sequence ID" value="NZ_JACHFH010000028.1"/>
</dbReference>
<comment type="subcellular location">
    <subcellularLocation>
        <location evidence="6">Cytoplasm</location>
    </subcellularLocation>
</comment>
<evidence type="ECO:0000313" key="9">
    <source>
        <dbReference type="Proteomes" id="UP000559117"/>
    </source>
</evidence>
<dbReference type="PROSITE" id="PS51061">
    <property type="entry name" value="R3H"/>
    <property type="match status" value="1"/>
</dbReference>
<reference evidence="8 9" key="1">
    <citation type="submission" date="2020-08" db="EMBL/GenBank/DDBJ databases">
        <title>Genomic Encyclopedia of Type Strains, Phase IV (KMG-IV): sequencing the most valuable type-strain genomes for metagenomic binning, comparative biology and taxonomic classification.</title>
        <authorList>
            <person name="Goeker M."/>
        </authorList>
    </citation>
    <scope>NUCLEOTIDE SEQUENCE [LARGE SCALE GENOMIC DNA]</scope>
    <source>
        <strain evidence="8 9">DSM 24661</strain>
    </source>
</reference>
<dbReference type="GO" id="GO:0071555">
    <property type="term" value="P:cell wall organization"/>
    <property type="evidence" value="ECO:0007669"/>
    <property type="project" value="UniProtKB-KW"/>
</dbReference>
<dbReference type="GO" id="GO:0003723">
    <property type="term" value="F:RNA binding"/>
    <property type="evidence" value="ECO:0007669"/>
    <property type="project" value="UniProtKB-UniRule"/>
</dbReference>
<evidence type="ECO:0000256" key="1">
    <source>
        <dbReference type="ARBA" id="ARBA00022490"/>
    </source>
</evidence>
<comment type="similarity">
    <text evidence="6">Belongs to the KhpB RNA-binding protein family.</text>
</comment>
<dbReference type="GO" id="GO:0005737">
    <property type="term" value="C:cytoplasm"/>
    <property type="evidence" value="ECO:0007669"/>
    <property type="project" value="UniProtKB-SubCell"/>
</dbReference>
<dbReference type="EMBL" id="JACHFH010000028">
    <property type="protein sequence ID" value="MBB5336929.1"/>
    <property type="molecule type" value="Genomic_DNA"/>
</dbReference>
<dbReference type="Gene3D" id="3.30.1370.50">
    <property type="entry name" value="R3H-like domain"/>
    <property type="match status" value="1"/>
</dbReference>
<dbReference type="Pfam" id="PF13083">
    <property type="entry name" value="KH_KhpA-B"/>
    <property type="match status" value="1"/>
</dbReference>
<dbReference type="InterPro" id="IPR038247">
    <property type="entry name" value="Jag_N_dom_sf"/>
</dbReference>
<evidence type="ECO:0000256" key="6">
    <source>
        <dbReference type="HAMAP-Rule" id="MF_00867"/>
    </source>
</evidence>
<dbReference type="SMART" id="SM00393">
    <property type="entry name" value="R3H"/>
    <property type="match status" value="1"/>
</dbReference>
<keyword evidence="5 6" id="KW-0961">Cell wall biogenesis/degradation</keyword>
<dbReference type="CDD" id="cd02644">
    <property type="entry name" value="R3H_jag"/>
    <property type="match status" value="1"/>
</dbReference>
<dbReference type="CDD" id="cd02414">
    <property type="entry name" value="KH-II_Jag"/>
    <property type="match status" value="1"/>
</dbReference>